<dbReference type="AlphaFoldDB" id="A0A9P0D7A5"/>
<sequence>MILRLSSLVFICVLIRRNQGSALHGACLSNDDCGTIDTYCKNETCVCRENFAVWYDSCIQMPSPPIRCTKKLECHPTLGGRSMCTKKGQCACKAFHHLHQGQCVKNRDLHTICEHDHQCYCGADCEAKIACIHKSCTCKTGHKPYRTRRCIRDSLYVDIPNESILSTTIHKNKSIEPVEHNAALQVEQKFVEHPINESVEQKRNPNMAVPSENTVEPSVERASTSSSNILLYGRYSIAMLVVVVTLNYY</sequence>
<feature type="signal peptide" evidence="2">
    <location>
        <begin position="1"/>
        <end position="20"/>
    </location>
</feature>
<dbReference type="EMBL" id="OV651818">
    <property type="protein sequence ID" value="CAH1111542.1"/>
    <property type="molecule type" value="Genomic_DNA"/>
</dbReference>
<name>A0A9P0D7A5_9CUCU</name>
<proteinExistence type="predicted"/>
<feature type="compositionally biased region" description="Polar residues" evidence="1">
    <location>
        <begin position="211"/>
        <end position="220"/>
    </location>
</feature>
<protein>
    <submittedName>
        <fullName evidence="3">Uncharacterized protein</fullName>
    </submittedName>
</protein>
<gene>
    <name evidence="3" type="ORF">PSYICH_LOCUS12998</name>
</gene>
<dbReference type="OrthoDB" id="504708at2759"/>
<evidence type="ECO:0000313" key="4">
    <source>
        <dbReference type="Proteomes" id="UP001153636"/>
    </source>
</evidence>
<organism evidence="3 4">
    <name type="scientific">Psylliodes chrysocephalus</name>
    <dbReference type="NCBI Taxonomy" id="3402493"/>
    <lineage>
        <taxon>Eukaryota</taxon>
        <taxon>Metazoa</taxon>
        <taxon>Ecdysozoa</taxon>
        <taxon>Arthropoda</taxon>
        <taxon>Hexapoda</taxon>
        <taxon>Insecta</taxon>
        <taxon>Pterygota</taxon>
        <taxon>Neoptera</taxon>
        <taxon>Endopterygota</taxon>
        <taxon>Coleoptera</taxon>
        <taxon>Polyphaga</taxon>
        <taxon>Cucujiformia</taxon>
        <taxon>Chrysomeloidea</taxon>
        <taxon>Chrysomelidae</taxon>
        <taxon>Galerucinae</taxon>
        <taxon>Alticini</taxon>
        <taxon>Psylliodes</taxon>
    </lineage>
</organism>
<dbReference type="PANTHER" id="PTHR39069:SF8">
    <property type="entry name" value="FI17111P1"/>
    <property type="match status" value="1"/>
</dbReference>
<keyword evidence="4" id="KW-1185">Reference proteome</keyword>
<evidence type="ECO:0000313" key="3">
    <source>
        <dbReference type="EMBL" id="CAH1111542.1"/>
    </source>
</evidence>
<dbReference type="PANTHER" id="PTHR39069">
    <property type="entry name" value="ECDYSONE-INDUCIBLE GENE E1, ISOFORM A"/>
    <property type="match status" value="1"/>
</dbReference>
<dbReference type="Proteomes" id="UP001153636">
    <property type="component" value="Chromosome 6"/>
</dbReference>
<evidence type="ECO:0000256" key="2">
    <source>
        <dbReference type="SAM" id="SignalP"/>
    </source>
</evidence>
<accession>A0A9P0D7A5</accession>
<reference evidence="3" key="1">
    <citation type="submission" date="2022-01" db="EMBL/GenBank/DDBJ databases">
        <authorList>
            <person name="King R."/>
        </authorList>
    </citation>
    <scope>NUCLEOTIDE SEQUENCE</scope>
</reference>
<keyword evidence="2" id="KW-0732">Signal</keyword>
<feature type="region of interest" description="Disordered" evidence="1">
    <location>
        <begin position="197"/>
        <end position="220"/>
    </location>
</feature>
<evidence type="ECO:0000256" key="1">
    <source>
        <dbReference type="SAM" id="MobiDB-lite"/>
    </source>
</evidence>
<feature type="chain" id="PRO_5040113440" evidence="2">
    <location>
        <begin position="21"/>
        <end position="249"/>
    </location>
</feature>